<feature type="chain" id="PRO_5007562454" description="Nitrate ABC transporter substrate-binding protein" evidence="2">
    <location>
        <begin position="29"/>
        <end position="198"/>
    </location>
</feature>
<evidence type="ECO:0000313" key="3">
    <source>
        <dbReference type="EMBL" id="KXZ57745.1"/>
    </source>
</evidence>
<feature type="region of interest" description="Disordered" evidence="1">
    <location>
        <begin position="29"/>
        <end position="60"/>
    </location>
</feature>
<keyword evidence="4" id="KW-1185">Reference proteome</keyword>
<dbReference type="RefSeq" id="WP_005050056.1">
    <property type="nucleotide sequence ID" value="NZ_LRAD01000056.1"/>
</dbReference>
<dbReference type="PROSITE" id="PS51257">
    <property type="entry name" value="PROKAR_LIPOPROTEIN"/>
    <property type="match status" value="1"/>
</dbReference>
<evidence type="ECO:0000256" key="2">
    <source>
        <dbReference type="SAM" id="SignalP"/>
    </source>
</evidence>
<evidence type="ECO:0008006" key="5">
    <source>
        <dbReference type="Google" id="ProtNLM"/>
    </source>
</evidence>
<dbReference type="AlphaFoldDB" id="A0A150H6X2"/>
<feature type="signal peptide" evidence="2">
    <location>
        <begin position="1"/>
        <end position="28"/>
    </location>
</feature>
<evidence type="ECO:0000313" key="4">
    <source>
        <dbReference type="Proteomes" id="UP000075357"/>
    </source>
</evidence>
<evidence type="ECO:0000256" key="1">
    <source>
        <dbReference type="SAM" id="MobiDB-lite"/>
    </source>
</evidence>
<sequence length="198" mass="20382">MTRARLAPLVLSAVALASALVLSGCTSAAPSADPTTTGNAVSPTPTEALPGPTPDASATAGGAVTCDSMIVSDTLAEFKTKGWTAKQTPFTFETQPPSAPIGGGLICTWANYSVASGNLIEFGWAPISSADAETVSAQLEKEGWRREAGESGFYITQDPSRVITVDDKGYGMTYLFGDGWVAVSDTKQNLLLMPATAG</sequence>
<protein>
    <recommendedName>
        <fullName evidence="5">Nitrate ABC transporter substrate-binding protein</fullName>
    </recommendedName>
</protein>
<gene>
    <name evidence="3" type="ORF">Mlaev_02527</name>
</gene>
<accession>A0A150H6X2</accession>
<keyword evidence="2" id="KW-0732">Signal</keyword>
<dbReference type="STRING" id="36807.Mlaev_02527"/>
<dbReference type="PATRIC" id="fig|36807.3.peg.2573"/>
<organism evidence="3 4">
    <name type="scientific">Microbacterium laevaniformans</name>
    <dbReference type="NCBI Taxonomy" id="36807"/>
    <lineage>
        <taxon>Bacteria</taxon>
        <taxon>Bacillati</taxon>
        <taxon>Actinomycetota</taxon>
        <taxon>Actinomycetes</taxon>
        <taxon>Micrococcales</taxon>
        <taxon>Microbacteriaceae</taxon>
        <taxon>Microbacterium</taxon>
    </lineage>
</organism>
<name>A0A150H6X2_9MICO</name>
<dbReference type="Proteomes" id="UP000075357">
    <property type="component" value="Unassembled WGS sequence"/>
</dbReference>
<reference evidence="3 4" key="1">
    <citation type="submission" date="2016-01" db="EMBL/GenBank/DDBJ databases">
        <title>Draft genome sequences of Microbacterium laevaniformans LCDC 91-0039 and the type strain of Microbacterium hominis LCDC 84-209.</title>
        <authorList>
            <person name="Bernier A.-M."/>
            <person name="Bernard K."/>
        </authorList>
    </citation>
    <scope>NUCLEOTIDE SEQUENCE [LARGE SCALE GENOMIC DNA]</scope>
    <source>
        <strain evidence="3 4">LCDC 91-0039</strain>
    </source>
</reference>
<proteinExistence type="predicted"/>
<dbReference type="EMBL" id="LRAD01000056">
    <property type="protein sequence ID" value="KXZ57745.1"/>
    <property type="molecule type" value="Genomic_DNA"/>
</dbReference>
<comment type="caution">
    <text evidence="3">The sequence shown here is derived from an EMBL/GenBank/DDBJ whole genome shotgun (WGS) entry which is preliminary data.</text>
</comment>